<dbReference type="WBParaSite" id="jg1682">
    <property type="protein sequence ID" value="jg1682"/>
    <property type="gene ID" value="jg1682"/>
</dbReference>
<dbReference type="AlphaFoldDB" id="A0A915D9E4"/>
<dbReference type="InterPro" id="IPR029033">
    <property type="entry name" value="His_PPase_superfam"/>
</dbReference>
<evidence type="ECO:0000313" key="1">
    <source>
        <dbReference type="Proteomes" id="UP000887574"/>
    </source>
</evidence>
<protein>
    <submittedName>
        <fullName evidence="2">Phosphoglycerate mutase</fullName>
    </submittedName>
</protein>
<reference evidence="2" key="1">
    <citation type="submission" date="2022-11" db="UniProtKB">
        <authorList>
            <consortium name="WormBaseParasite"/>
        </authorList>
    </citation>
    <scope>IDENTIFICATION</scope>
</reference>
<accession>A0A915D9E4</accession>
<dbReference type="Proteomes" id="UP000887574">
    <property type="component" value="Unplaced"/>
</dbReference>
<proteinExistence type="predicted"/>
<keyword evidence="1" id="KW-1185">Reference proteome</keyword>
<organism evidence="1 2">
    <name type="scientific">Ditylenchus dipsaci</name>
    <dbReference type="NCBI Taxonomy" id="166011"/>
    <lineage>
        <taxon>Eukaryota</taxon>
        <taxon>Metazoa</taxon>
        <taxon>Ecdysozoa</taxon>
        <taxon>Nematoda</taxon>
        <taxon>Chromadorea</taxon>
        <taxon>Rhabditida</taxon>
        <taxon>Tylenchina</taxon>
        <taxon>Tylenchomorpha</taxon>
        <taxon>Sphaerularioidea</taxon>
        <taxon>Anguinidae</taxon>
        <taxon>Anguininae</taxon>
        <taxon>Ditylenchus</taxon>
    </lineage>
</organism>
<dbReference type="GO" id="GO:0016791">
    <property type="term" value="F:phosphatase activity"/>
    <property type="evidence" value="ECO:0007669"/>
    <property type="project" value="UniProtKB-ARBA"/>
</dbReference>
<dbReference type="SUPFAM" id="SSF53254">
    <property type="entry name" value="Phosphoglycerate mutase-like"/>
    <property type="match status" value="1"/>
</dbReference>
<dbReference type="Gene3D" id="3.40.50.1240">
    <property type="entry name" value="Phosphoglycerate mutase-like"/>
    <property type="match status" value="1"/>
</dbReference>
<sequence length="262" mass="29229">MSSKKRRQVYAIRHAEREDNINPFGSTTRSSASQRTARTIQRFQEGLCILISLLQSSTDGQRHPEGRQDEGFIEPGFLESSAVISEAITGFESVEDTERRFPGLIDASYKPVHADVSQEEEQWGNLGCKKRVFDTMSKILKMCKEGSNILIIGHKSSLAAVHIFFTRDRAIYPGQATVTKTKIPLNAIVQTVASGSGLKDGQTQLNNNIWQRMSHMNVMLLKERLDFSELDHNFCNNPAASGQSATASLNFNQLSNQTNHNL</sequence>
<evidence type="ECO:0000313" key="2">
    <source>
        <dbReference type="WBParaSite" id="jg1682"/>
    </source>
</evidence>
<name>A0A915D9E4_9BILA</name>